<comment type="caution">
    <text evidence="1">The sequence shown here is derived from an EMBL/GenBank/DDBJ whole genome shotgun (WGS) entry which is preliminary data.</text>
</comment>
<organism evidence="1 2">
    <name type="scientific">Vararia minispora EC-137</name>
    <dbReference type="NCBI Taxonomy" id="1314806"/>
    <lineage>
        <taxon>Eukaryota</taxon>
        <taxon>Fungi</taxon>
        <taxon>Dikarya</taxon>
        <taxon>Basidiomycota</taxon>
        <taxon>Agaricomycotina</taxon>
        <taxon>Agaricomycetes</taxon>
        <taxon>Russulales</taxon>
        <taxon>Lachnocladiaceae</taxon>
        <taxon>Vararia</taxon>
    </lineage>
</organism>
<reference evidence="1" key="1">
    <citation type="submission" date="2021-02" db="EMBL/GenBank/DDBJ databases">
        <authorList>
            <consortium name="DOE Joint Genome Institute"/>
            <person name="Ahrendt S."/>
            <person name="Looney B.P."/>
            <person name="Miyauchi S."/>
            <person name="Morin E."/>
            <person name="Drula E."/>
            <person name="Courty P.E."/>
            <person name="Chicoki N."/>
            <person name="Fauchery L."/>
            <person name="Kohler A."/>
            <person name="Kuo A."/>
            <person name="Labutti K."/>
            <person name="Pangilinan J."/>
            <person name="Lipzen A."/>
            <person name="Riley R."/>
            <person name="Andreopoulos W."/>
            <person name="He G."/>
            <person name="Johnson J."/>
            <person name="Barry K.W."/>
            <person name="Grigoriev I.V."/>
            <person name="Nagy L."/>
            <person name="Hibbett D."/>
            <person name="Henrissat B."/>
            <person name="Matheny P.B."/>
            <person name="Labbe J."/>
            <person name="Martin F."/>
        </authorList>
    </citation>
    <scope>NUCLEOTIDE SEQUENCE</scope>
    <source>
        <strain evidence="1">EC-137</strain>
    </source>
</reference>
<proteinExistence type="predicted"/>
<gene>
    <name evidence="1" type="ORF">K488DRAFT_89009</name>
</gene>
<dbReference type="Proteomes" id="UP000814128">
    <property type="component" value="Unassembled WGS sequence"/>
</dbReference>
<accession>A0ACB8QBK0</accession>
<protein>
    <submittedName>
        <fullName evidence="1">Uncharacterized protein</fullName>
    </submittedName>
</protein>
<dbReference type="EMBL" id="MU273694">
    <property type="protein sequence ID" value="KAI0029171.1"/>
    <property type="molecule type" value="Genomic_DNA"/>
</dbReference>
<evidence type="ECO:0000313" key="2">
    <source>
        <dbReference type="Proteomes" id="UP000814128"/>
    </source>
</evidence>
<name>A0ACB8QBK0_9AGAM</name>
<evidence type="ECO:0000313" key="1">
    <source>
        <dbReference type="EMBL" id="KAI0029171.1"/>
    </source>
</evidence>
<reference evidence="1" key="2">
    <citation type="journal article" date="2022" name="New Phytol.">
        <title>Evolutionary transition to the ectomycorrhizal habit in the genomes of a hyperdiverse lineage of mushroom-forming fungi.</title>
        <authorList>
            <person name="Looney B."/>
            <person name="Miyauchi S."/>
            <person name="Morin E."/>
            <person name="Drula E."/>
            <person name="Courty P.E."/>
            <person name="Kohler A."/>
            <person name="Kuo A."/>
            <person name="LaButti K."/>
            <person name="Pangilinan J."/>
            <person name="Lipzen A."/>
            <person name="Riley R."/>
            <person name="Andreopoulos W."/>
            <person name="He G."/>
            <person name="Johnson J."/>
            <person name="Nolan M."/>
            <person name="Tritt A."/>
            <person name="Barry K.W."/>
            <person name="Grigoriev I.V."/>
            <person name="Nagy L.G."/>
            <person name="Hibbett D."/>
            <person name="Henrissat B."/>
            <person name="Matheny P.B."/>
            <person name="Labbe J."/>
            <person name="Martin F.M."/>
        </authorList>
    </citation>
    <scope>NUCLEOTIDE SEQUENCE</scope>
    <source>
        <strain evidence="1">EC-137</strain>
    </source>
</reference>
<keyword evidence="2" id="KW-1185">Reference proteome</keyword>
<sequence>MSSGTYQRGPLHLERSYSPHPISSSCLSSIYDIDCNVFVIGITCRLWIKLNNEENASMSGFPGAGRAISPTTPQIPRGVQKGKQKMPLPSISSPESAAAESSEESINTQCISREQLEALMDNAWKDDLRPPAAEDVPSIVSRCKEHSTPLDELPSSTVLQIRGALPSQEHANYLCERAKTLSIWLNLGAFETYSSGLMAEVYDPMIPACPYRLAALLSLLALGLELSCVDEMVSQVALSYHELARAALCLLSAGDDTEIHLMMSLFFSALYLMVFYDDKEHLGHARGILNVSARLTEKLQFDRDKYTGKFLGVAGQQRRLVYWELTCLDVVLTLGLKDRPSFPLQEPDNRSALPPSFSGPAACIMWRQQFYTRCSVPALLLMNASPPPKYTSVVKLDATVRDFPIPLALRMPSACGSVSDAESRQLIGQRAYVSIQRDFLLIQLHRSYFLQAIDNPEMFSSTHPYICSVLATFQNACQIISCVETVVDQAPEACRRIACLWTQVFGAAVGLCFIVSKIPSDPLATLSARQLDKSRAIFRKATQDHMCRKAREKYSVLEGVVQRSMEAYYSVHARLSPSDNPSPTTFLPKQTQETLKRNLGAADPYAHVHPILMRLLQQARARARALRSEGALSSPWSSSQAECTVPASIAGASSSQPTFQSLGSLPSSLAGSPHDWTTSEPIRACLTTSSPSPPFLPESVSPSTSTSISSAVQHVSENASSPMSLNFKFTDDVGVNWLADVGTGPFDRQPGGVGVSDMSLDLGLGPFDLLGGNSTPGGTGCEFMSFGDPTSFVYEFSLV</sequence>